<proteinExistence type="predicted"/>
<dbReference type="eggNOG" id="COG2184">
    <property type="taxonomic scope" value="Bacteria"/>
</dbReference>
<feature type="domain" description="Fido" evidence="2">
    <location>
        <begin position="57"/>
        <end position="195"/>
    </location>
</feature>
<dbReference type="RefSeq" id="WP_013479546.1">
    <property type="nucleotide sequence ID" value="NC_014816.1"/>
</dbReference>
<evidence type="ECO:0000259" key="2">
    <source>
        <dbReference type="PROSITE" id="PS51459"/>
    </source>
</evidence>
<evidence type="ECO:0000313" key="3">
    <source>
        <dbReference type="EMBL" id="ADU13718.1"/>
    </source>
</evidence>
<keyword evidence="4" id="KW-1185">Reference proteome</keyword>
<dbReference type="NCBIfam" id="TIGR02613">
    <property type="entry name" value="mob_myst_B"/>
    <property type="match status" value="1"/>
</dbReference>
<accession>E8RLH4</accession>
<dbReference type="Pfam" id="PF02661">
    <property type="entry name" value="Fic"/>
    <property type="match status" value="1"/>
</dbReference>
<dbReference type="SUPFAM" id="SSF140931">
    <property type="entry name" value="Fic-like"/>
    <property type="match status" value="1"/>
</dbReference>
<dbReference type="OrthoDB" id="9813719at2"/>
<dbReference type="InterPro" id="IPR036597">
    <property type="entry name" value="Fido-like_dom_sf"/>
</dbReference>
<dbReference type="KEGG" id="aex:Astex_2056"/>
<dbReference type="Gene3D" id="1.10.3290.10">
    <property type="entry name" value="Fido-like domain"/>
    <property type="match status" value="1"/>
</dbReference>
<gene>
    <name evidence="3" type="ordered locus">Astex_2056</name>
</gene>
<dbReference type="HOGENOM" id="CLU_118945_0_0_5"/>
<dbReference type="InterPro" id="IPR040198">
    <property type="entry name" value="Fido_containing"/>
</dbReference>
<reference evidence="4" key="1">
    <citation type="submission" date="2010-12" db="EMBL/GenBank/DDBJ databases">
        <title>Complete sequence of chromosome 1 of Asticcacaulis excentricus CB 48.</title>
        <authorList>
            <consortium name="US DOE Joint Genome Institute"/>
            <person name="Lucas S."/>
            <person name="Copeland A."/>
            <person name="Lapidus A."/>
            <person name="Cheng J.-F."/>
            <person name="Bruce D."/>
            <person name="Goodwin L."/>
            <person name="Pitluck S."/>
            <person name="Teshima H."/>
            <person name="Davenport K."/>
            <person name="Detter J.C."/>
            <person name="Han C."/>
            <person name="Tapia R."/>
            <person name="Land M."/>
            <person name="Hauser L."/>
            <person name="Jeffries C."/>
            <person name="Kyrpides N."/>
            <person name="Ivanova N."/>
            <person name="Ovchinnikova G."/>
            <person name="Brun Y.V."/>
            <person name="Woyke T."/>
        </authorList>
    </citation>
    <scope>NUCLEOTIDE SEQUENCE [LARGE SCALE GENOMIC DNA]</scope>
    <source>
        <strain evidence="4">ATCC 15261 / DSM 4724 / KCTC 12464 / NCIMB 9791 / VKM B-1370 / CB 48</strain>
    </source>
</reference>
<name>E8RLH4_ASTEC</name>
<sequence>MSDPLFEQDDAATPLTREERDDLIPSYITQRSELNEAEQANIFDAEQWAFKRIRNVLDEMFLKSLHKRMLGKVWRWAGKIRQTERNIGVEPYRIEMELAQLVGDVRYWVEYNTFPPDEIAARFHHRLVFIHPFPNGNGRHARLATDLLLHALGRERFTWGRVNLVNASDTRRLYIAALRAADNHDMEPLLQFVRS</sequence>
<protein>
    <submittedName>
        <fullName evidence="3">Mobile mystery protein B</fullName>
    </submittedName>
</protein>
<dbReference type="AlphaFoldDB" id="E8RLH4"/>
<evidence type="ECO:0000256" key="1">
    <source>
        <dbReference type="PIRSR" id="PIRSR640198-1"/>
    </source>
</evidence>
<dbReference type="InterPro" id="IPR003812">
    <property type="entry name" value="Fido"/>
</dbReference>
<dbReference type="EMBL" id="CP002395">
    <property type="protein sequence ID" value="ADU13718.1"/>
    <property type="molecule type" value="Genomic_DNA"/>
</dbReference>
<dbReference type="STRING" id="573065.Astex_2056"/>
<dbReference type="PROSITE" id="PS51459">
    <property type="entry name" value="FIDO"/>
    <property type="match status" value="1"/>
</dbReference>
<evidence type="ECO:0000313" key="4">
    <source>
        <dbReference type="Proteomes" id="UP000001492"/>
    </source>
</evidence>
<dbReference type="Proteomes" id="UP000001492">
    <property type="component" value="Chromosome 1"/>
</dbReference>
<organism evidence="3 4">
    <name type="scientific">Asticcacaulis excentricus (strain ATCC 15261 / DSM 4724 / KCTC 12464 / NCIMB 9791 / VKM B-1370 / CB 48)</name>
    <dbReference type="NCBI Taxonomy" id="573065"/>
    <lineage>
        <taxon>Bacteria</taxon>
        <taxon>Pseudomonadati</taxon>
        <taxon>Pseudomonadota</taxon>
        <taxon>Alphaproteobacteria</taxon>
        <taxon>Caulobacterales</taxon>
        <taxon>Caulobacteraceae</taxon>
        <taxon>Asticcacaulis</taxon>
    </lineage>
</organism>
<dbReference type="PANTHER" id="PTHR13504">
    <property type="entry name" value="FIDO DOMAIN-CONTAINING PROTEIN DDB_G0283145"/>
    <property type="match status" value="1"/>
</dbReference>
<dbReference type="PANTHER" id="PTHR13504:SF39">
    <property type="entry name" value="CELL FILAMENTATION PROTEIN"/>
    <property type="match status" value="1"/>
</dbReference>
<dbReference type="InterPro" id="IPR013436">
    <property type="entry name" value="Mobile_mystery_prot_B"/>
</dbReference>
<feature type="active site" evidence="1">
    <location>
        <position position="131"/>
    </location>
</feature>